<proteinExistence type="predicted"/>
<keyword evidence="4" id="KW-1185">Reference proteome</keyword>
<name>A0A9Q0CB86_9POAL</name>
<evidence type="ECO:0000259" key="2">
    <source>
        <dbReference type="Pfam" id="PF00561"/>
    </source>
</evidence>
<dbReference type="Pfam" id="PF00561">
    <property type="entry name" value="Abhydrolase_1"/>
    <property type="match status" value="1"/>
</dbReference>
<dbReference type="InterPro" id="IPR000073">
    <property type="entry name" value="AB_hydrolase_1"/>
</dbReference>
<evidence type="ECO:0000313" key="4">
    <source>
        <dbReference type="Proteomes" id="UP001151287"/>
    </source>
</evidence>
<dbReference type="AlphaFoldDB" id="A0A9Q0CB86"/>
<dbReference type="Gene3D" id="3.40.50.1820">
    <property type="entry name" value="alpha/beta hydrolase"/>
    <property type="match status" value="1"/>
</dbReference>
<keyword evidence="1" id="KW-0812">Transmembrane</keyword>
<organism evidence="3 4">
    <name type="scientific">Rhynchospora breviuscula</name>
    <dbReference type="NCBI Taxonomy" id="2022672"/>
    <lineage>
        <taxon>Eukaryota</taxon>
        <taxon>Viridiplantae</taxon>
        <taxon>Streptophyta</taxon>
        <taxon>Embryophyta</taxon>
        <taxon>Tracheophyta</taxon>
        <taxon>Spermatophyta</taxon>
        <taxon>Magnoliopsida</taxon>
        <taxon>Liliopsida</taxon>
        <taxon>Poales</taxon>
        <taxon>Cyperaceae</taxon>
        <taxon>Cyperoideae</taxon>
        <taxon>Rhynchosporeae</taxon>
        <taxon>Rhynchospora</taxon>
    </lineage>
</organism>
<evidence type="ECO:0000256" key="1">
    <source>
        <dbReference type="SAM" id="Phobius"/>
    </source>
</evidence>
<feature type="domain" description="AB hydrolase-1" evidence="2">
    <location>
        <begin position="34"/>
        <end position="295"/>
    </location>
</feature>
<feature type="transmembrane region" description="Helical" evidence="1">
    <location>
        <begin position="351"/>
        <end position="374"/>
    </location>
</feature>
<dbReference type="InterPro" id="IPR050471">
    <property type="entry name" value="AB_hydrolase"/>
</dbReference>
<keyword evidence="1" id="KW-1133">Transmembrane helix</keyword>
<dbReference type="Proteomes" id="UP001151287">
    <property type="component" value="Unassembled WGS sequence"/>
</dbReference>
<comment type="caution">
    <text evidence="3">The sequence shown here is derived from an EMBL/GenBank/DDBJ whole genome shotgun (WGS) entry which is preliminary data.</text>
</comment>
<dbReference type="OrthoDB" id="19657at2759"/>
<dbReference type="SUPFAM" id="SSF53474">
    <property type="entry name" value="alpha/beta-Hydrolases"/>
    <property type="match status" value="1"/>
</dbReference>
<sequence length="394" mass="44033">MPFCIVSKSSKEEEGTQGGIRIFYQRYGHGSTKVLLIIGFAGTYDSWTPQIKGLVGTSEPNDEETPADFRKEDKGIEICCFDNRGIGRSSIPTKSSQYTTVIMAKDALALMDHLGWEKAHICGHSMGSMIAIKLAAIAPNRVLSLALLNTSGGGFECCPKLNHQTLSLAYRFLRAKTPEQRATVDLEVHYTKEFLDEKVGLRSRREILYQEYVKGISSSGMQSNNGYEGQINACWTHKLTRDELDRIRSAGILVSIIHGRDDIIARLCNARRLAEKLYPVAKIVELNGGHLVSHERSDEVNMSLMELIRAAQSKLEPEKWTNLAVNDEGWLLSGFAGPLTKRNDDDVKCLLLIYSVFAKLQMILLFIFGAIFVISEYIKRPFRSLKPVRVAALT</sequence>
<gene>
    <name evidence="3" type="ORF">LUZ63_014914</name>
</gene>
<keyword evidence="1" id="KW-0472">Membrane</keyword>
<dbReference type="InterPro" id="IPR029058">
    <property type="entry name" value="AB_hydrolase_fold"/>
</dbReference>
<reference evidence="3" key="1">
    <citation type="journal article" date="2022" name="Cell">
        <title>Repeat-based holocentromeres influence genome architecture and karyotype evolution.</title>
        <authorList>
            <person name="Hofstatter P.G."/>
            <person name="Thangavel G."/>
            <person name="Lux T."/>
            <person name="Neumann P."/>
            <person name="Vondrak T."/>
            <person name="Novak P."/>
            <person name="Zhang M."/>
            <person name="Costa L."/>
            <person name="Castellani M."/>
            <person name="Scott A."/>
            <person name="Toegelov H."/>
            <person name="Fuchs J."/>
            <person name="Mata-Sucre Y."/>
            <person name="Dias Y."/>
            <person name="Vanzela A.L.L."/>
            <person name="Huettel B."/>
            <person name="Almeida C.C.S."/>
            <person name="Simkova H."/>
            <person name="Souza G."/>
            <person name="Pedrosa-Harand A."/>
            <person name="Macas J."/>
            <person name="Mayer K.F.X."/>
            <person name="Houben A."/>
            <person name="Marques A."/>
        </authorList>
    </citation>
    <scope>NUCLEOTIDE SEQUENCE</scope>
    <source>
        <strain evidence="3">RhyBre1mFocal</strain>
    </source>
</reference>
<evidence type="ECO:0000313" key="3">
    <source>
        <dbReference type="EMBL" id="KAJ1690759.1"/>
    </source>
</evidence>
<dbReference type="PANTHER" id="PTHR43433:SF5">
    <property type="entry name" value="AB HYDROLASE-1 DOMAIN-CONTAINING PROTEIN"/>
    <property type="match status" value="1"/>
</dbReference>
<dbReference type="PANTHER" id="PTHR43433">
    <property type="entry name" value="HYDROLASE, ALPHA/BETA FOLD FAMILY PROTEIN"/>
    <property type="match status" value="1"/>
</dbReference>
<protein>
    <recommendedName>
        <fullName evidence="2">AB hydrolase-1 domain-containing protein</fullName>
    </recommendedName>
</protein>
<dbReference type="EMBL" id="JAMQYH010000004">
    <property type="protein sequence ID" value="KAJ1690759.1"/>
    <property type="molecule type" value="Genomic_DNA"/>
</dbReference>
<accession>A0A9Q0CB86</accession>